<feature type="signal peptide" evidence="2">
    <location>
        <begin position="1"/>
        <end position="21"/>
    </location>
</feature>
<feature type="domain" description="EGF-like" evidence="3">
    <location>
        <begin position="98"/>
        <end position="127"/>
    </location>
</feature>
<proteinExistence type="predicted"/>
<feature type="domain" description="EGF-like" evidence="3">
    <location>
        <begin position="129"/>
        <end position="162"/>
    </location>
</feature>
<feature type="chain" id="PRO_5012246533" description="EGF-like domain-containing protein" evidence="2">
    <location>
        <begin position="22"/>
        <end position="384"/>
    </location>
</feature>
<sequence length="384" mass="42058">MLVNRVIYVLIIVSALVDVKGQVCFKAIRGYAARRRFIITRVCCEGYAKEPGTTEISVDTCKPICNTNCTNGYCKHPRECACNAGYTLRDDICAPAPLCEECSHGVCVAPDTCRCDPGYSLVHGKCQPVCTTHCVNGTCVSPDTCQCLPGYTRSNLRTSDCEPICSSGCIYGYCVAPEICICHSGWQYGDDKNDTCSPVCKVPCGNGTCIFPNACACFLGYRNSILRSQGADEAPVCKPICVDCKGVCVAPNKCEEETLTTIAVAMTSVNPLYNSLADTVPTAKSFSTFHWSSTENLVDIENSNFTLEKPTKHAWMQRHKIILISTVIIVIAGIIAFIAWQRLPMRIIYFFKGKSYNIQGAGLRRHVSSSSINVQFLSRLESRT</sequence>
<dbReference type="AlphaFoldDB" id="A0A2A4J0A1"/>
<keyword evidence="1" id="KW-0472">Membrane</keyword>
<evidence type="ECO:0000259" key="3">
    <source>
        <dbReference type="SMART" id="SM00181"/>
    </source>
</evidence>
<dbReference type="InterPro" id="IPR000742">
    <property type="entry name" value="EGF"/>
</dbReference>
<feature type="domain" description="EGF-like" evidence="3">
    <location>
        <begin position="64"/>
        <end position="94"/>
    </location>
</feature>
<dbReference type="Gene3D" id="2.10.25.10">
    <property type="entry name" value="Laminin"/>
    <property type="match status" value="5"/>
</dbReference>
<evidence type="ECO:0000313" key="4">
    <source>
        <dbReference type="EMBL" id="PCG65495.1"/>
    </source>
</evidence>
<reference evidence="4" key="1">
    <citation type="submission" date="2017-09" db="EMBL/GenBank/DDBJ databases">
        <title>Contemporary evolution of a Lepidopteran species, Heliothis virescens, in response to modern agricultural practices.</title>
        <authorList>
            <person name="Fritz M.L."/>
            <person name="Deyonke A.M."/>
            <person name="Papanicolaou A."/>
            <person name="Micinski S."/>
            <person name="Westbrook J."/>
            <person name="Gould F."/>
        </authorList>
    </citation>
    <scope>NUCLEOTIDE SEQUENCE [LARGE SCALE GENOMIC DNA]</scope>
    <source>
        <strain evidence="4">HvINT-</strain>
        <tissue evidence="4">Whole body</tissue>
    </source>
</reference>
<dbReference type="InterPro" id="IPR053255">
    <property type="entry name" value="EGF-like_domain"/>
</dbReference>
<keyword evidence="1" id="KW-1133">Transmembrane helix</keyword>
<dbReference type="PANTHER" id="PTHR24047">
    <property type="entry name" value="FI01909P-RELATED"/>
    <property type="match status" value="1"/>
</dbReference>
<dbReference type="SMART" id="SM00181">
    <property type="entry name" value="EGF"/>
    <property type="match status" value="5"/>
</dbReference>
<accession>A0A2A4J0A1</accession>
<dbReference type="PANTHER" id="PTHR24047:SF32">
    <property type="entry name" value="FI01909P-RELATED"/>
    <property type="match status" value="1"/>
</dbReference>
<feature type="domain" description="EGF-like" evidence="3">
    <location>
        <begin position="199"/>
        <end position="238"/>
    </location>
</feature>
<comment type="caution">
    <text evidence="4">The sequence shown here is derived from an EMBL/GenBank/DDBJ whole genome shotgun (WGS) entry which is preliminary data.</text>
</comment>
<protein>
    <recommendedName>
        <fullName evidence="3">EGF-like domain-containing protein</fullName>
    </recommendedName>
</protein>
<evidence type="ECO:0000256" key="1">
    <source>
        <dbReference type="SAM" id="Phobius"/>
    </source>
</evidence>
<keyword evidence="2" id="KW-0732">Signal</keyword>
<dbReference type="EMBL" id="NWSH01004102">
    <property type="protein sequence ID" value="PCG65495.1"/>
    <property type="molecule type" value="Genomic_DNA"/>
</dbReference>
<feature type="domain" description="EGF-like" evidence="3">
    <location>
        <begin position="164"/>
        <end position="197"/>
    </location>
</feature>
<evidence type="ECO:0000256" key="2">
    <source>
        <dbReference type="SAM" id="SignalP"/>
    </source>
</evidence>
<gene>
    <name evidence="4" type="ORF">B5V51_9132</name>
</gene>
<feature type="transmembrane region" description="Helical" evidence="1">
    <location>
        <begin position="321"/>
        <end position="340"/>
    </location>
</feature>
<name>A0A2A4J0A1_HELVI</name>
<organism evidence="4">
    <name type="scientific">Heliothis virescens</name>
    <name type="common">Tobacco budworm moth</name>
    <dbReference type="NCBI Taxonomy" id="7102"/>
    <lineage>
        <taxon>Eukaryota</taxon>
        <taxon>Metazoa</taxon>
        <taxon>Ecdysozoa</taxon>
        <taxon>Arthropoda</taxon>
        <taxon>Hexapoda</taxon>
        <taxon>Insecta</taxon>
        <taxon>Pterygota</taxon>
        <taxon>Neoptera</taxon>
        <taxon>Endopterygota</taxon>
        <taxon>Lepidoptera</taxon>
        <taxon>Glossata</taxon>
        <taxon>Ditrysia</taxon>
        <taxon>Noctuoidea</taxon>
        <taxon>Noctuidae</taxon>
        <taxon>Heliothinae</taxon>
        <taxon>Heliothis</taxon>
    </lineage>
</organism>
<keyword evidence="1" id="KW-0812">Transmembrane</keyword>
<dbReference type="STRING" id="7102.A0A2A4J0A1"/>